<evidence type="ECO:0000313" key="3">
    <source>
        <dbReference type="Proteomes" id="UP000265515"/>
    </source>
</evidence>
<feature type="region of interest" description="Disordered" evidence="1">
    <location>
        <begin position="510"/>
        <end position="609"/>
    </location>
</feature>
<feature type="compositionally biased region" description="Gly residues" evidence="1">
    <location>
        <begin position="358"/>
        <end position="368"/>
    </location>
</feature>
<feature type="compositionally biased region" description="Polar residues" evidence="1">
    <location>
        <begin position="301"/>
        <end position="315"/>
    </location>
</feature>
<dbReference type="Gramene" id="GBG78296">
    <property type="protein sequence ID" value="GBG78296"/>
    <property type="gene ID" value="CBR_g26326"/>
</dbReference>
<feature type="compositionally biased region" description="Basic residues" evidence="1">
    <location>
        <begin position="547"/>
        <end position="557"/>
    </location>
</feature>
<gene>
    <name evidence="2" type="ORF">CBR_g26326</name>
</gene>
<feature type="compositionally biased region" description="Gly residues" evidence="1">
    <location>
        <begin position="510"/>
        <end position="535"/>
    </location>
</feature>
<dbReference type="EMBL" id="BFEA01000291">
    <property type="protein sequence ID" value="GBG78296.1"/>
    <property type="molecule type" value="Genomic_DNA"/>
</dbReference>
<reference evidence="2 3" key="1">
    <citation type="journal article" date="2018" name="Cell">
        <title>The Chara Genome: Secondary Complexity and Implications for Plant Terrestrialization.</title>
        <authorList>
            <person name="Nishiyama T."/>
            <person name="Sakayama H."/>
            <person name="Vries J.D."/>
            <person name="Buschmann H."/>
            <person name="Saint-Marcoux D."/>
            <person name="Ullrich K.K."/>
            <person name="Haas F.B."/>
            <person name="Vanderstraeten L."/>
            <person name="Becker D."/>
            <person name="Lang D."/>
            <person name="Vosolsobe S."/>
            <person name="Rombauts S."/>
            <person name="Wilhelmsson P.K.I."/>
            <person name="Janitza P."/>
            <person name="Kern R."/>
            <person name="Heyl A."/>
            <person name="Rumpler F."/>
            <person name="Villalobos L.I.A.C."/>
            <person name="Clay J.M."/>
            <person name="Skokan R."/>
            <person name="Toyoda A."/>
            <person name="Suzuki Y."/>
            <person name="Kagoshima H."/>
            <person name="Schijlen E."/>
            <person name="Tajeshwar N."/>
            <person name="Catarino B."/>
            <person name="Hetherington A.J."/>
            <person name="Saltykova A."/>
            <person name="Bonnot C."/>
            <person name="Breuninger H."/>
            <person name="Symeonidi A."/>
            <person name="Radhakrishnan G.V."/>
            <person name="Van Nieuwerburgh F."/>
            <person name="Deforce D."/>
            <person name="Chang C."/>
            <person name="Karol K.G."/>
            <person name="Hedrich R."/>
            <person name="Ulvskov P."/>
            <person name="Glockner G."/>
            <person name="Delwiche C.F."/>
            <person name="Petrasek J."/>
            <person name="Van de Peer Y."/>
            <person name="Friml J."/>
            <person name="Beilby M."/>
            <person name="Dolan L."/>
            <person name="Kohara Y."/>
            <person name="Sugano S."/>
            <person name="Fujiyama A."/>
            <person name="Delaux P.-M."/>
            <person name="Quint M."/>
            <person name="TheiBen G."/>
            <person name="Hagemann M."/>
            <person name="Harholt J."/>
            <person name="Dunand C."/>
            <person name="Zachgo S."/>
            <person name="Langdale J."/>
            <person name="Maumus F."/>
            <person name="Straeten D.V.D."/>
            <person name="Gould S.B."/>
            <person name="Rensing S.A."/>
        </authorList>
    </citation>
    <scope>NUCLEOTIDE SEQUENCE [LARGE SCALE GENOMIC DNA]</scope>
    <source>
        <strain evidence="2 3">S276</strain>
    </source>
</reference>
<comment type="caution">
    <text evidence="2">The sequence shown here is derived from an EMBL/GenBank/DDBJ whole genome shotgun (WGS) entry which is preliminary data.</text>
</comment>
<dbReference type="Proteomes" id="UP000265515">
    <property type="component" value="Unassembled WGS sequence"/>
</dbReference>
<feature type="compositionally biased region" description="Polar residues" evidence="1">
    <location>
        <begin position="558"/>
        <end position="574"/>
    </location>
</feature>
<accession>A0A388L7L7</accession>
<dbReference type="AlphaFoldDB" id="A0A388L7L7"/>
<proteinExistence type="predicted"/>
<name>A0A388L7L7_CHABU</name>
<feature type="compositionally biased region" description="Polar residues" evidence="1">
    <location>
        <begin position="333"/>
        <end position="344"/>
    </location>
</feature>
<evidence type="ECO:0000313" key="2">
    <source>
        <dbReference type="EMBL" id="GBG78296.1"/>
    </source>
</evidence>
<feature type="region of interest" description="Disordered" evidence="1">
    <location>
        <begin position="282"/>
        <end position="368"/>
    </location>
</feature>
<sequence>MMESTPGGVGGGGSGRSPPVAPQAEIDYWEDEDRIRELLQMCFDEGVYPTEIDPGEMTIDRREVRFKLNTSLDEIEVKWLKERTVSVIYKDAARFLPKNIKDDLVRAFEDGWVLGNERLGGNMRRGRVKIEGPGVASYVAKASEVARFMIEEGQVEVTLGAETYKILFKPWMTRAEFRELRRQEDDRVFWVTAIQIPLDAMPFIYAQIEKAIGKIILAHPADADPARPALVNARFDLDPDSRPNMKDVIWIETSKGDTLEVRLASTDTLRCRKCRQFFHTEDDCRRGTRSRNQGLGERASNPANQAPSWQQHPTASQTGGGQSQGTYQGVLRPTSSQSRQQGSEFQGGVLRNNPTFSPGGGGGGGGGQLGYMGNSALGQLQAQGGSGVGGPYLNNIPTQGIAPGNWAQAAGTQAAGMTLDWYLANGYVPGLWPVAGQVFGNPGRGGPGYIPGSFGGQSVAPTGQVGVAGLIPPGNQVTGLGVTSGPCQGGVGTGMVGTLGMNGHLQGNSGIGTGTGAGNPLGGTPRGGGAVGGTLGEQEAASTPNRSRGRGLGKQRRLSMSSHPEVTPENSRGSRISRDDSEKSVGHDVGIVTPGNKTTRDRRLVSAARTQGTEMPQYLLPLLCTEVRNAK</sequence>
<feature type="compositionally biased region" description="Basic and acidic residues" evidence="1">
    <location>
        <begin position="576"/>
        <end position="586"/>
    </location>
</feature>
<keyword evidence="3" id="KW-1185">Reference proteome</keyword>
<feature type="region of interest" description="Disordered" evidence="1">
    <location>
        <begin position="1"/>
        <end position="22"/>
    </location>
</feature>
<evidence type="ECO:0000256" key="1">
    <source>
        <dbReference type="SAM" id="MobiDB-lite"/>
    </source>
</evidence>
<protein>
    <submittedName>
        <fullName evidence="2">Uncharacterized protein</fullName>
    </submittedName>
</protein>
<organism evidence="2 3">
    <name type="scientific">Chara braunii</name>
    <name type="common">Braun's stonewort</name>
    <dbReference type="NCBI Taxonomy" id="69332"/>
    <lineage>
        <taxon>Eukaryota</taxon>
        <taxon>Viridiplantae</taxon>
        <taxon>Streptophyta</taxon>
        <taxon>Charophyceae</taxon>
        <taxon>Charales</taxon>
        <taxon>Characeae</taxon>
        <taxon>Chara</taxon>
    </lineage>
</organism>